<evidence type="ECO:0000256" key="3">
    <source>
        <dbReference type="ARBA" id="ARBA00023004"/>
    </source>
</evidence>
<dbReference type="InterPro" id="IPR017900">
    <property type="entry name" value="4Fe4S_Fe_S_CS"/>
</dbReference>
<dbReference type="Proteomes" id="UP001559623">
    <property type="component" value="Unassembled WGS sequence"/>
</dbReference>
<dbReference type="PROSITE" id="PS00198">
    <property type="entry name" value="4FE4S_FER_1"/>
    <property type="match status" value="3"/>
</dbReference>
<keyword evidence="1" id="KW-0004">4Fe-4S</keyword>
<evidence type="ECO:0000313" key="7">
    <source>
        <dbReference type="Proteomes" id="UP001559623"/>
    </source>
</evidence>
<dbReference type="InterPro" id="IPR050572">
    <property type="entry name" value="Fe-S_Ferredoxin"/>
</dbReference>
<keyword evidence="4" id="KW-0411">Iron-sulfur</keyword>
<keyword evidence="7" id="KW-1185">Reference proteome</keyword>
<dbReference type="EMBL" id="JARVLH010000008">
    <property type="protein sequence ID" value="MEX5286210.1"/>
    <property type="molecule type" value="Genomic_DNA"/>
</dbReference>
<reference evidence="6 7" key="1">
    <citation type="submission" date="2023-04" db="EMBL/GenBank/DDBJ databases">
        <title>Genome Sequence of Selenomonas sputigena ATCC 33150.</title>
        <authorList>
            <person name="Miller D.P."/>
            <person name="Anvari S."/>
            <person name="Polson S.W."/>
            <person name="Macdonald M."/>
            <person name="Mcdowell J.V."/>
        </authorList>
    </citation>
    <scope>NUCLEOTIDE SEQUENCE [LARGE SCALE GENOMIC DNA]</scope>
    <source>
        <strain evidence="6 7">ATCC 33150</strain>
    </source>
</reference>
<evidence type="ECO:0000313" key="6">
    <source>
        <dbReference type="EMBL" id="MEX5286210.1"/>
    </source>
</evidence>
<proteinExistence type="predicted"/>
<comment type="caution">
    <text evidence="6">The sequence shown here is derived from an EMBL/GenBank/DDBJ whole genome shotgun (WGS) entry which is preliminary data.</text>
</comment>
<evidence type="ECO:0000259" key="5">
    <source>
        <dbReference type="PROSITE" id="PS51379"/>
    </source>
</evidence>
<evidence type="ECO:0000256" key="1">
    <source>
        <dbReference type="ARBA" id="ARBA00022485"/>
    </source>
</evidence>
<feature type="domain" description="4Fe-4S ferredoxin-type" evidence="5">
    <location>
        <begin position="265"/>
        <end position="293"/>
    </location>
</feature>
<protein>
    <submittedName>
        <fullName evidence="6">4Fe-4S dicluster domain-containing protein</fullName>
    </submittedName>
</protein>
<accession>A0ABV3X8S3</accession>
<keyword evidence="2" id="KW-0479">Metal-binding</keyword>
<dbReference type="PANTHER" id="PTHR43687:SF1">
    <property type="entry name" value="FERREDOXIN III"/>
    <property type="match status" value="1"/>
</dbReference>
<dbReference type="Gene3D" id="3.30.70.20">
    <property type="match status" value="2"/>
</dbReference>
<evidence type="ECO:0000256" key="2">
    <source>
        <dbReference type="ARBA" id="ARBA00022723"/>
    </source>
</evidence>
<dbReference type="RefSeq" id="WP_368847927.1">
    <property type="nucleotide sequence ID" value="NZ_CP194411.1"/>
</dbReference>
<dbReference type="InterPro" id="IPR017896">
    <property type="entry name" value="4Fe4S_Fe-S-bd"/>
</dbReference>
<gene>
    <name evidence="6" type="ORF">QCO44_11375</name>
</gene>
<feature type="domain" description="4Fe-4S ferredoxin-type" evidence="5">
    <location>
        <begin position="297"/>
        <end position="326"/>
    </location>
</feature>
<dbReference type="Pfam" id="PF12838">
    <property type="entry name" value="Fer4_7"/>
    <property type="match status" value="1"/>
</dbReference>
<dbReference type="Pfam" id="PF00037">
    <property type="entry name" value="Fer4"/>
    <property type="match status" value="1"/>
</dbReference>
<keyword evidence="3" id="KW-0408">Iron</keyword>
<dbReference type="PROSITE" id="PS51379">
    <property type="entry name" value="4FE4S_FER_2"/>
    <property type="match status" value="3"/>
</dbReference>
<feature type="domain" description="4Fe-4S ferredoxin-type" evidence="5">
    <location>
        <begin position="33"/>
        <end position="62"/>
    </location>
</feature>
<dbReference type="SUPFAM" id="SSF54862">
    <property type="entry name" value="4Fe-4S ferredoxins"/>
    <property type="match status" value="2"/>
</dbReference>
<evidence type="ECO:0000256" key="4">
    <source>
        <dbReference type="ARBA" id="ARBA00023014"/>
    </source>
</evidence>
<sequence length="374" mass="38798">MERIRIAAARCIKGQMQPPCRACEAVCPAGAFSWGMLDASACIDCGLCTAVCPAGAVETQLAYGERLAEAFAQPRVLLACEKTAQRADRDAAWDETAAAGEAAARTEGAAPLPCLGFLTRGLLWAIASQKEARLIVGACRSCIPAVHRHLLAEAEAANEALLAAGRPPIAVLDEAPAAGKVSRRDFFLHFVQAAKERLGQGGEVATGEAREGDGAAVIGTAASSSSYETAAAAQKKEAEMLSPPVSFFTPVWAFSRGALPAAVHGDLTLFDGCTGCGFCARLCPSGALRAELQEAELVLTFYPQLCTSCGLCQARCPKGALRLTASPAAKRWRVPLPHCASCGAPFQPIGASDVCRACLDGARTAAAPSSPHED</sequence>
<name>A0ABV3X8S3_9FIRM</name>
<organism evidence="6 7">
    <name type="scientific">Selenomonas sputigena</name>
    <dbReference type="NCBI Taxonomy" id="69823"/>
    <lineage>
        <taxon>Bacteria</taxon>
        <taxon>Bacillati</taxon>
        <taxon>Bacillota</taxon>
        <taxon>Negativicutes</taxon>
        <taxon>Selenomonadales</taxon>
        <taxon>Selenomonadaceae</taxon>
        <taxon>Selenomonas</taxon>
    </lineage>
</organism>
<dbReference type="PANTHER" id="PTHR43687">
    <property type="entry name" value="ADENYLYLSULFATE REDUCTASE, BETA SUBUNIT"/>
    <property type="match status" value="1"/>
</dbReference>